<dbReference type="HAMAP" id="MF_00060">
    <property type="entry name" value="SurE"/>
    <property type="match status" value="1"/>
</dbReference>
<comment type="catalytic activity">
    <reaction evidence="1 7">
        <text>a ribonucleoside 5'-phosphate + H2O = a ribonucleoside + phosphate</text>
        <dbReference type="Rhea" id="RHEA:12484"/>
        <dbReference type="ChEBI" id="CHEBI:15377"/>
        <dbReference type="ChEBI" id="CHEBI:18254"/>
        <dbReference type="ChEBI" id="CHEBI:43474"/>
        <dbReference type="ChEBI" id="CHEBI:58043"/>
        <dbReference type="EC" id="3.1.3.5"/>
    </reaction>
</comment>
<dbReference type="GO" id="GO:0000166">
    <property type="term" value="F:nucleotide binding"/>
    <property type="evidence" value="ECO:0007669"/>
    <property type="project" value="UniProtKB-KW"/>
</dbReference>
<keyword evidence="4 7" id="KW-0479">Metal-binding</keyword>
<dbReference type="GO" id="GO:0005737">
    <property type="term" value="C:cytoplasm"/>
    <property type="evidence" value="ECO:0007669"/>
    <property type="project" value="UniProtKB-SubCell"/>
</dbReference>
<dbReference type="GO" id="GO:0004309">
    <property type="term" value="F:exopolyphosphatase activity"/>
    <property type="evidence" value="ECO:0007669"/>
    <property type="project" value="TreeGrafter"/>
</dbReference>
<sequence>MKQALEEEKRPAASRPLILVTNDDGIEAPGIRHLVRLMSRLGEVWVVAPQKARSGMGHAITINNILTYRECPPRDGAVREFACSGTPADCVKLAKDELLERLPDLCVSGINHGSNAAINVIYSGTMAAALEGGIEGIPSAGFSLCDHDTSVDLSPLDETILHLCTRMLEQGLPEETVLNVNFPTGPIKGAKVCRQAKTRWAQEFERRAFPRGEDSYFWLVGHPQCMDTGEDSDEWALAHGYASIVPVTFDLTAYRAMDSLRDWEL</sequence>
<dbReference type="InterPro" id="IPR036523">
    <property type="entry name" value="SurE-like_sf"/>
</dbReference>
<dbReference type="EC" id="3.1.3.5" evidence="7"/>
<feature type="binding site" evidence="7">
    <location>
        <position position="23"/>
    </location>
    <ligand>
        <name>a divalent metal cation</name>
        <dbReference type="ChEBI" id="CHEBI:60240"/>
    </ligand>
</feature>
<dbReference type="AlphaFoldDB" id="A0A9D1KUB4"/>
<organism evidence="9 10">
    <name type="scientific">Candidatus Merdimorpha stercoravium</name>
    <dbReference type="NCBI Taxonomy" id="2840863"/>
    <lineage>
        <taxon>Bacteria</taxon>
        <taxon>Pseudomonadati</taxon>
        <taxon>Bacteroidota</taxon>
        <taxon>Flavobacteriia</taxon>
        <taxon>Flavobacteriales</taxon>
        <taxon>Candidatus Merdimorpha</taxon>
    </lineage>
</organism>
<dbReference type="PANTHER" id="PTHR30457:SF12">
    <property type="entry name" value="5'_3'-NUCLEOTIDASE SURE"/>
    <property type="match status" value="1"/>
</dbReference>
<comment type="similarity">
    <text evidence="2 7">Belongs to the SurE nucleotidase family.</text>
</comment>
<evidence type="ECO:0000256" key="6">
    <source>
        <dbReference type="ARBA" id="ARBA00022801"/>
    </source>
</evidence>
<dbReference type="PANTHER" id="PTHR30457">
    <property type="entry name" value="5'-NUCLEOTIDASE SURE"/>
    <property type="match status" value="1"/>
</dbReference>
<dbReference type="GO" id="GO:0046872">
    <property type="term" value="F:metal ion binding"/>
    <property type="evidence" value="ECO:0007669"/>
    <property type="project" value="UniProtKB-UniRule"/>
</dbReference>
<comment type="subcellular location">
    <subcellularLocation>
        <location evidence="7">Cytoplasm</location>
    </subcellularLocation>
</comment>
<dbReference type="GO" id="GO:0008253">
    <property type="term" value="F:5'-nucleotidase activity"/>
    <property type="evidence" value="ECO:0007669"/>
    <property type="project" value="UniProtKB-UniRule"/>
</dbReference>
<accession>A0A9D1KUB4</accession>
<reference evidence="9" key="1">
    <citation type="submission" date="2020-10" db="EMBL/GenBank/DDBJ databases">
        <authorList>
            <person name="Gilroy R."/>
        </authorList>
    </citation>
    <scope>NUCLEOTIDE SEQUENCE</scope>
    <source>
        <strain evidence="9">1383</strain>
    </source>
</reference>
<evidence type="ECO:0000256" key="1">
    <source>
        <dbReference type="ARBA" id="ARBA00000815"/>
    </source>
</evidence>
<evidence type="ECO:0000313" key="9">
    <source>
        <dbReference type="EMBL" id="HIT97865.1"/>
    </source>
</evidence>
<feature type="binding site" evidence="7">
    <location>
        <position position="54"/>
    </location>
    <ligand>
        <name>a divalent metal cation</name>
        <dbReference type="ChEBI" id="CHEBI:60240"/>
    </ligand>
</feature>
<evidence type="ECO:0000256" key="3">
    <source>
        <dbReference type="ARBA" id="ARBA00022490"/>
    </source>
</evidence>
<comment type="caution">
    <text evidence="9">The sequence shown here is derived from an EMBL/GenBank/DDBJ whole genome shotgun (WGS) entry which is preliminary data.</text>
</comment>
<evidence type="ECO:0000259" key="8">
    <source>
        <dbReference type="Pfam" id="PF01975"/>
    </source>
</evidence>
<dbReference type="Proteomes" id="UP000824161">
    <property type="component" value="Unassembled WGS sequence"/>
</dbReference>
<dbReference type="NCBIfam" id="NF001492">
    <property type="entry name" value="PRK00346.2-2"/>
    <property type="match status" value="1"/>
</dbReference>
<dbReference type="EMBL" id="DVLY01000080">
    <property type="protein sequence ID" value="HIT97865.1"/>
    <property type="molecule type" value="Genomic_DNA"/>
</dbReference>
<dbReference type="InterPro" id="IPR030048">
    <property type="entry name" value="SurE"/>
</dbReference>
<name>A0A9D1KUB4_9FLAO</name>
<feature type="binding site" evidence="7">
    <location>
        <position position="111"/>
    </location>
    <ligand>
        <name>a divalent metal cation</name>
        <dbReference type="ChEBI" id="CHEBI:60240"/>
    </ligand>
</feature>
<comment type="cofactor">
    <cofactor evidence="7">
        <name>a divalent metal cation</name>
        <dbReference type="ChEBI" id="CHEBI:60240"/>
    </cofactor>
    <text evidence="7">Binds 1 divalent metal cation per subunit.</text>
</comment>
<evidence type="ECO:0000256" key="4">
    <source>
        <dbReference type="ARBA" id="ARBA00022723"/>
    </source>
</evidence>
<feature type="domain" description="Survival protein SurE-like phosphatase/nucleotidase" evidence="8">
    <location>
        <begin position="18"/>
        <end position="201"/>
    </location>
</feature>
<comment type="function">
    <text evidence="7">Nucleotidase that shows phosphatase activity on nucleoside 5'-monophosphates.</text>
</comment>
<reference evidence="9" key="2">
    <citation type="journal article" date="2021" name="PeerJ">
        <title>Extensive microbial diversity within the chicken gut microbiome revealed by metagenomics and culture.</title>
        <authorList>
            <person name="Gilroy R."/>
            <person name="Ravi A."/>
            <person name="Getino M."/>
            <person name="Pursley I."/>
            <person name="Horton D.L."/>
            <person name="Alikhan N.F."/>
            <person name="Baker D."/>
            <person name="Gharbi K."/>
            <person name="Hall N."/>
            <person name="Watson M."/>
            <person name="Adriaenssens E.M."/>
            <person name="Foster-Nyarko E."/>
            <person name="Jarju S."/>
            <person name="Secka A."/>
            <person name="Antonio M."/>
            <person name="Oren A."/>
            <person name="Chaudhuri R.R."/>
            <person name="La Ragione R."/>
            <person name="Hildebrand F."/>
            <person name="Pallen M.J."/>
        </authorList>
    </citation>
    <scope>NUCLEOTIDE SEQUENCE</scope>
    <source>
        <strain evidence="9">1383</strain>
    </source>
</reference>
<keyword evidence="5 7" id="KW-0547">Nucleotide-binding</keyword>
<evidence type="ECO:0000256" key="7">
    <source>
        <dbReference type="HAMAP-Rule" id="MF_00060"/>
    </source>
</evidence>
<feature type="binding site" evidence="7">
    <location>
        <position position="24"/>
    </location>
    <ligand>
        <name>a divalent metal cation</name>
        <dbReference type="ChEBI" id="CHEBI:60240"/>
    </ligand>
</feature>
<keyword evidence="6 7" id="KW-0378">Hydrolase</keyword>
<dbReference type="SUPFAM" id="SSF64167">
    <property type="entry name" value="SurE-like"/>
    <property type="match status" value="1"/>
</dbReference>
<dbReference type="NCBIfam" id="TIGR00087">
    <property type="entry name" value="surE"/>
    <property type="match status" value="1"/>
</dbReference>
<proteinExistence type="inferred from homology"/>
<dbReference type="InterPro" id="IPR002828">
    <property type="entry name" value="SurE-like_Pase/nucleotidase"/>
</dbReference>
<dbReference type="GO" id="GO:0008254">
    <property type="term" value="F:3'-nucleotidase activity"/>
    <property type="evidence" value="ECO:0007669"/>
    <property type="project" value="TreeGrafter"/>
</dbReference>
<dbReference type="Gene3D" id="3.40.1210.10">
    <property type="entry name" value="Survival protein SurE-like phosphatase/nucleotidase"/>
    <property type="match status" value="1"/>
</dbReference>
<evidence type="ECO:0000256" key="2">
    <source>
        <dbReference type="ARBA" id="ARBA00011062"/>
    </source>
</evidence>
<keyword evidence="3 7" id="KW-0963">Cytoplasm</keyword>
<gene>
    <name evidence="7 9" type="primary">surE</name>
    <name evidence="9" type="ORF">IAC44_03405</name>
</gene>
<dbReference type="Pfam" id="PF01975">
    <property type="entry name" value="SurE"/>
    <property type="match status" value="1"/>
</dbReference>
<evidence type="ECO:0000256" key="5">
    <source>
        <dbReference type="ARBA" id="ARBA00022741"/>
    </source>
</evidence>
<evidence type="ECO:0000313" key="10">
    <source>
        <dbReference type="Proteomes" id="UP000824161"/>
    </source>
</evidence>
<protein>
    <recommendedName>
        <fullName evidence="7">5'-nucleotidase SurE</fullName>
        <ecNumber evidence="7">3.1.3.5</ecNumber>
    </recommendedName>
    <alternativeName>
        <fullName evidence="7">Nucleoside 5'-monophosphate phosphohydrolase</fullName>
    </alternativeName>
</protein>